<organism evidence="8 9">
    <name type="scientific">Pristionchus mayeri</name>
    <dbReference type="NCBI Taxonomy" id="1317129"/>
    <lineage>
        <taxon>Eukaryota</taxon>
        <taxon>Metazoa</taxon>
        <taxon>Ecdysozoa</taxon>
        <taxon>Nematoda</taxon>
        <taxon>Chromadorea</taxon>
        <taxon>Rhabditida</taxon>
        <taxon>Rhabditina</taxon>
        <taxon>Diplogasteromorpha</taxon>
        <taxon>Diplogasteroidea</taxon>
        <taxon>Neodiplogasteridae</taxon>
        <taxon>Pristionchus</taxon>
    </lineage>
</organism>
<dbReference type="GO" id="GO:0017057">
    <property type="term" value="F:6-phosphogluconolactonase activity"/>
    <property type="evidence" value="ECO:0007669"/>
    <property type="project" value="UniProtKB-UniRule"/>
</dbReference>
<comment type="function">
    <text evidence="6">Hydrolysis of 6-phosphogluconolactone to 6-phosphogluconate.</text>
</comment>
<dbReference type="InterPro" id="IPR037171">
    <property type="entry name" value="NagB/RpiA_transferase-like"/>
</dbReference>
<dbReference type="Pfam" id="PF01182">
    <property type="entry name" value="Glucosamine_iso"/>
    <property type="match status" value="1"/>
</dbReference>
<dbReference type="CDD" id="cd01400">
    <property type="entry name" value="6PGL"/>
    <property type="match status" value="1"/>
</dbReference>
<evidence type="ECO:0000256" key="5">
    <source>
        <dbReference type="ARBA" id="ARBA00022801"/>
    </source>
</evidence>
<dbReference type="PANTHER" id="PTHR11054:SF0">
    <property type="entry name" value="6-PHOSPHOGLUCONOLACTONASE"/>
    <property type="match status" value="1"/>
</dbReference>
<dbReference type="GO" id="GO:0005975">
    <property type="term" value="P:carbohydrate metabolic process"/>
    <property type="evidence" value="ECO:0007669"/>
    <property type="project" value="UniProtKB-UniRule"/>
</dbReference>
<dbReference type="InterPro" id="IPR005900">
    <property type="entry name" value="6-phosphogluconolactonase_DevB"/>
</dbReference>
<dbReference type="GO" id="GO:0006098">
    <property type="term" value="P:pentose-phosphate shunt"/>
    <property type="evidence" value="ECO:0007669"/>
    <property type="project" value="InterPro"/>
</dbReference>
<evidence type="ECO:0000256" key="3">
    <source>
        <dbReference type="ARBA" id="ARBA00010662"/>
    </source>
</evidence>
<proteinExistence type="inferred from homology"/>
<evidence type="ECO:0000259" key="7">
    <source>
        <dbReference type="Pfam" id="PF01182"/>
    </source>
</evidence>
<evidence type="ECO:0000256" key="2">
    <source>
        <dbReference type="ARBA" id="ARBA00004961"/>
    </source>
</evidence>
<evidence type="ECO:0000313" key="9">
    <source>
        <dbReference type="Proteomes" id="UP001328107"/>
    </source>
</evidence>
<dbReference type="FunFam" id="3.40.50.1360:FF:000005">
    <property type="entry name" value="6-phosphogluconolactonase"/>
    <property type="match status" value="1"/>
</dbReference>
<protein>
    <recommendedName>
        <fullName evidence="4 6">6-phosphogluconolactonase</fullName>
        <shortName evidence="6">6PGL</shortName>
        <ecNumber evidence="4 6">3.1.1.31</ecNumber>
    </recommendedName>
</protein>
<name>A0AAN5C213_9BILA</name>
<comment type="pathway">
    <text evidence="2 6">Carbohydrate degradation; pentose phosphate pathway; D-ribulose 5-phosphate from D-glucose 6-phosphate (oxidative stage): step 2/3.</text>
</comment>
<evidence type="ECO:0000256" key="6">
    <source>
        <dbReference type="RuleBase" id="RU365095"/>
    </source>
</evidence>
<dbReference type="InterPro" id="IPR006148">
    <property type="entry name" value="Glc/Gal-6P_isomerase"/>
</dbReference>
<dbReference type="SUPFAM" id="SSF100950">
    <property type="entry name" value="NagB/RpiA/CoA transferase-like"/>
    <property type="match status" value="1"/>
</dbReference>
<gene>
    <name evidence="8" type="ORF">PMAYCL1PPCAC_04173</name>
</gene>
<dbReference type="AlphaFoldDB" id="A0AAN5C213"/>
<dbReference type="Gene3D" id="3.40.50.1360">
    <property type="match status" value="1"/>
</dbReference>
<dbReference type="Proteomes" id="UP001328107">
    <property type="component" value="Unassembled WGS sequence"/>
</dbReference>
<comment type="caution">
    <text evidence="8">The sequence shown here is derived from an EMBL/GenBank/DDBJ whole genome shotgun (WGS) entry which is preliminary data.</text>
</comment>
<dbReference type="PANTHER" id="PTHR11054">
    <property type="entry name" value="6-PHOSPHOGLUCONOLACTONASE"/>
    <property type="match status" value="1"/>
</dbReference>
<sequence>RMPLARAETSVFASREEMQVELVKYIQAMIDSQIKMPGYVSIGLSGGSMPKVLAPVLGQLKIDPERLRLFLVDERIVEITDQDSNYGAWIAALPKELTKCLAPVDLIEVPYRPDKSTFPHDVGRCAVAYESKIKNHHVGPEVHGRFPRFDMIFLGMGPDGHTASLFPQAKSFRLKHESSAWFVGVEDSPKPPPQRVTLTLASINTAAHVAFICTGEDKATVLKSVLDRDPQYPASHVHPAHGTLRFFLDTAAAAKL</sequence>
<evidence type="ECO:0000256" key="1">
    <source>
        <dbReference type="ARBA" id="ARBA00000832"/>
    </source>
</evidence>
<dbReference type="NCBIfam" id="TIGR01198">
    <property type="entry name" value="pgl"/>
    <property type="match status" value="1"/>
</dbReference>
<feature type="domain" description="Glucosamine/galactosamine-6-phosphate isomerase" evidence="7">
    <location>
        <begin position="14"/>
        <end position="244"/>
    </location>
</feature>
<keyword evidence="9" id="KW-1185">Reference proteome</keyword>
<evidence type="ECO:0000313" key="8">
    <source>
        <dbReference type="EMBL" id="GMR33978.1"/>
    </source>
</evidence>
<evidence type="ECO:0000256" key="4">
    <source>
        <dbReference type="ARBA" id="ARBA00013198"/>
    </source>
</evidence>
<feature type="non-terminal residue" evidence="8">
    <location>
        <position position="1"/>
    </location>
</feature>
<comment type="catalytic activity">
    <reaction evidence="1 6">
        <text>6-phospho-D-glucono-1,5-lactone + H2O = 6-phospho-D-gluconate + H(+)</text>
        <dbReference type="Rhea" id="RHEA:12556"/>
        <dbReference type="ChEBI" id="CHEBI:15377"/>
        <dbReference type="ChEBI" id="CHEBI:15378"/>
        <dbReference type="ChEBI" id="CHEBI:57955"/>
        <dbReference type="ChEBI" id="CHEBI:58759"/>
        <dbReference type="EC" id="3.1.1.31"/>
    </reaction>
</comment>
<dbReference type="EC" id="3.1.1.31" evidence="4 6"/>
<comment type="similarity">
    <text evidence="3 6">Belongs to the glucosamine/galactosamine-6-phosphate isomerase family. 6-phosphogluconolactonase subfamily.</text>
</comment>
<reference evidence="9" key="1">
    <citation type="submission" date="2022-10" db="EMBL/GenBank/DDBJ databases">
        <title>Genome assembly of Pristionchus species.</title>
        <authorList>
            <person name="Yoshida K."/>
            <person name="Sommer R.J."/>
        </authorList>
    </citation>
    <scope>NUCLEOTIDE SEQUENCE [LARGE SCALE GENOMIC DNA]</scope>
    <source>
        <strain evidence="9">RS5460</strain>
    </source>
</reference>
<dbReference type="EMBL" id="BTRK01000001">
    <property type="protein sequence ID" value="GMR33978.1"/>
    <property type="molecule type" value="Genomic_DNA"/>
</dbReference>
<keyword evidence="5 6" id="KW-0378">Hydrolase</keyword>
<dbReference type="InterPro" id="IPR039104">
    <property type="entry name" value="6PGL"/>
</dbReference>
<accession>A0AAN5C213</accession>